<evidence type="ECO:0000259" key="2">
    <source>
        <dbReference type="Pfam" id="PF00496"/>
    </source>
</evidence>
<evidence type="ECO:0000313" key="3">
    <source>
        <dbReference type="EMBL" id="GAA0928285.1"/>
    </source>
</evidence>
<feature type="domain" description="Solute-binding protein family 5" evidence="2">
    <location>
        <begin position="90"/>
        <end position="449"/>
    </location>
</feature>
<evidence type="ECO:0000313" key="4">
    <source>
        <dbReference type="Proteomes" id="UP001500542"/>
    </source>
</evidence>
<dbReference type="PIRSF" id="PIRSF002741">
    <property type="entry name" value="MppA"/>
    <property type="match status" value="1"/>
</dbReference>
<dbReference type="Gene3D" id="3.40.190.10">
    <property type="entry name" value="Periplasmic binding protein-like II"/>
    <property type="match status" value="1"/>
</dbReference>
<proteinExistence type="predicted"/>
<dbReference type="InterPro" id="IPR030678">
    <property type="entry name" value="Peptide/Ni-bd"/>
</dbReference>
<accession>A0ABN1PII0</accession>
<dbReference type="EMBL" id="BAAAHK010000003">
    <property type="protein sequence ID" value="GAA0928285.1"/>
    <property type="molecule type" value="Genomic_DNA"/>
</dbReference>
<reference evidence="3 4" key="1">
    <citation type="journal article" date="2019" name="Int. J. Syst. Evol. Microbiol.">
        <title>The Global Catalogue of Microorganisms (GCM) 10K type strain sequencing project: providing services to taxonomists for standard genome sequencing and annotation.</title>
        <authorList>
            <consortium name="The Broad Institute Genomics Platform"/>
            <consortium name="The Broad Institute Genome Sequencing Center for Infectious Disease"/>
            <person name="Wu L."/>
            <person name="Ma J."/>
        </authorList>
    </citation>
    <scope>NUCLEOTIDE SEQUENCE [LARGE SCALE GENOMIC DNA]</scope>
    <source>
        <strain evidence="3 4">JCM 10977</strain>
    </source>
</reference>
<sequence>MTTSLSRYGDTMRRIAAPAAVCAAVLVASGCGGASPAAESQALTDGATFTFNIDADPGNLDPQAAANSWVQQLGRFGYDPLVQIDANGKILPGLATAWAVEGNQVKLTLKKGVTCSDGTPFTAANVATNLAWVADPKNKSPLLGVYLPAGTKATADDTVGTVTMTAPRVGSFVLNGLAHLPMVCGKGLQDRKALAQGMVGTGPYTLTSVAANDQYVFTKRDGYTWGPNGLSTATKGLPQKVIAKIIPNPTTAANLLLSGGLNAATLIGPDVKRLQAANLFTAKMPLLVGEMWFNQAPGRPAADQSVREALTRAVDLTQLAKVLTSGAGTPPTTLSSVVPLACQGDSVGSVLPGHDLEKAKQLLDKAGWVAGADGVRAKAGKPLALTLSFNTAFGTGISAAAELATKTWTELGVKITSKPQDTSAINGALFGTGDWDIAWVGVGASSPDQLVPFVSGPVPPNGTNFGHIENAAYSTAAAAAAKLQGTDSCDSWLKAEAKLVGDVDVVPFANDVIQTFGKGAQFENLGGLVPTSIRMLAS</sequence>
<dbReference type="PANTHER" id="PTHR30290">
    <property type="entry name" value="PERIPLASMIC BINDING COMPONENT OF ABC TRANSPORTER"/>
    <property type="match status" value="1"/>
</dbReference>
<feature type="chain" id="PRO_5045826562" evidence="1">
    <location>
        <begin position="35"/>
        <end position="538"/>
    </location>
</feature>
<evidence type="ECO:0000256" key="1">
    <source>
        <dbReference type="SAM" id="SignalP"/>
    </source>
</evidence>
<gene>
    <name evidence="3" type="ORF">GCM10009554_09710</name>
</gene>
<name>A0ABN1PII0_9ACTN</name>
<comment type="caution">
    <text evidence="3">The sequence shown here is derived from an EMBL/GenBank/DDBJ whole genome shotgun (WGS) entry which is preliminary data.</text>
</comment>
<dbReference type="PROSITE" id="PS51257">
    <property type="entry name" value="PROKAR_LIPOPROTEIN"/>
    <property type="match status" value="1"/>
</dbReference>
<keyword evidence="1" id="KW-0732">Signal</keyword>
<feature type="signal peptide" evidence="1">
    <location>
        <begin position="1"/>
        <end position="34"/>
    </location>
</feature>
<dbReference type="InterPro" id="IPR000914">
    <property type="entry name" value="SBP_5_dom"/>
</dbReference>
<dbReference type="SUPFAM" id="SSF53850">
    <property type="entry name" value="Periplasmic binding protein-like II"/>
    <property type="match status" value="1"/>
</dbReference>
<dbReference type="Gene3D" id="3.10.105.10">
    <property type="entry name" value="Dipeptide-binding Protein, Domain 3"/>
    <property type="match status" value="1"/>
</dbReference>
<dbReference type="Proteomes" id="UP001500542">
    <property type="component" value="Unassembled WGS sequence"/>
</dbReference>
<dbReference type="InterPro" id="IPR039424">
    <property type="entry name" value="SBP_5"/>
</dbReference>
<keyword evidence="4" id="KW-1185">Reference proteome</keyword>
<protein>
    <submittedName>
        <fullName evidence="3">ABC transporter substrate-binding protein</fullName>
    </submittedName>
</protein>
<dbReference type="CDD" id="cd00995">
    <property type="entry name" value="PBP2_NikA_DppA_OppA_like"/>
    <property type="match status" value="1"/>
</dbReference>
<organism evidence="3 4">
    <name type="scientific">Kribbella koreensis</name>
    <dbReference type="NCBI Taxonomy" id="57909"/>
    <lineage>
        <taxon>Bacteria</taxon>
        <taxon>Bacillati</taxon>
        <taxon>Actinomycetota</taxon>
        <taxon>Actinomycetes</taxon>
        <taxon>Propionibacteriales</taxon>
        <taxon>Kribbellaceae</taxon>
        <taxon>Kribbella</taxon>
    </lineage>
</organism>
<dbReference type="Pfam" id="PF00496">
    <property type="entry name" value="SBP_bac_5"/>
    <property type="match status" value="1"/>
</dbReference>